<feature type="domain" description="HTH arsR-type" evidence="4">
    <location>
        <begin position="36"/>
        <end position="129"/>
    </location>
</feature>
<dbReference type="EMBL" id="BAQJ01000017">
    <property type="protein sequence ID" value="GBQ66684.1"/>
    <property type="molecule type" value="Genomic_DNA"/>
</dbReference>
<dbReference type="InterPro" id="IPR036390">
    <property type="entry name" value="WH_DNA-bd_sf"/>
</dbReference>
<organism evidence="5 6">
    <name type="scientific">Komagataeibacter intermedius NRIC 0521</name>
    <dbReference type="NCBI Taxonomy" id="1307934"/>
    <lineage>
        <taxon>Bacteria</taxon>
        <taxon>Pseudomonadati</taxon>
        <taxon>Pseudomonadota</taxon>
        <taxon>Alphaproteobacteria</taxon>
        <taxon>Acetobacterales</taxon>
        <taxon>Acetobacteraceae</taxon>
        <taxon>Komagataeibacter</taxon>
    </lineage>
</organism>
<keyword evidence="2" id="KW-0238">DNA-binding</keyword>
<protein>
    <submittedName>
        <fullName evidence="5">ArsR family transcriptional regulator</fullName>
    </submittedName>
</protein>
<gene>
    <name evidence="5" type="ORF">AA0521_0810</name>
</gene>
<evidence type="ECO:0000256" key="2">
    <source>
        <dbReference type="ARBA" id="ARBA00023125"/>
    </source>
</evidence>
<keyword evidence="1" id="KW-0805">Transcription regulation</keyword>
<dbReference type="InterPro" id="IPR011991">
    <property type="entry name" value="ArsR-like_HTH"/>
</dbReference>
<evidence type="ECO:0000313" key="6">
    <source>
        <dbReference type="Proteomes" id="UP001061452"/>
    </source>
</evidence>
<evidence type="ECO:0000259" key="4">
    <source>
        <dbReference type="PROSITE" id="PS50987"/>
    </source>
</evidence>
<evidence type="ECO:0000313" key="5">
    <source>
        <dbReference type="EMBL" id="GBQ66684.1"/>
    </source>
</evidence>
<dbReference type="Proteomes" id="UP001061452">
    <property type="component" value="Unassembled WGS sequence"/>
</dbReference>
<dbReference type="SMART" id="SM00418">
    <property type="entry name" value="HTH_ARSR"/>
    <property type="match status" value="1"/>
</dbReference>
<dbReference type="NCBIfam" id="NF033788">
    <property type="entry name" value="HTH_metalloreg"/>
    <property type="match status" value="1"/>
</dbReference>
<dbReference type="PANTHER" id="PTHR43132">
    <property type="entry name" value="ARSENICAL RESISTANCE OPERON REPRESSOR ARSR-RELATED"/>
    <property type="match status" value="1"/>
</dbReference>
<dbReference type="PANTHER" id="PTHR43132:SF2">
    <property type="entry name" value="ARSENICAL RESISTANCE OPERON REPRESSOR ARSR-RELATED"/>
    <property type="match status" value="1"/>
</dbReference>
<dbReference type="InterPro" id="IPR001845">
    <property type="entry name" value="HTH_ArsR_DNA-bd_dom"/>
</dbReference>
<dbReference type="PROSITE" id="PS50987">
    <property type="entry name" value="HTH_ARSR_2"/>
    <property type="match status" value="1"/>
</dbReference>
<dbReference type="Pfam" id="PF01022">
    <property type="entry name" value="HTH_5"/>
    <property type="match status" value="1"/>
</dbReference>
<keyword evidence="3" id="KW-0804">Transcription</keyword>
<accession>A0ABQ0PGL8</accession>
<dbReference type="InterPro" id="IPR036388">
    <property type="entry name" value="WH-like_DNA-bd_sf"/>
</dbReference>
<dbReference type="InterPro" id="IPR051011">
    <property type="entry name" value="Metal_resp_trans_reg"/>
</dbReference>
<dbReference type="Gene3D" id="1.10.10.10">
    <property type="entry name" value="Winged helix-like DNA-binding domain superfamily/Winged helix DNA-binding domain"/>
    <property type="match status" value="1"/>
</dbReference>
<dbReference type="CDD" id="cd00090">
    <property type="entry name" value="HTH_ARSR"/>
    <property type="match status" value="1"/>
</dbReference>
<comment type="caution">
    <text evidence="5">The sequence shown here is derived from an EMBL/GenBank/DDBJ whole genome shotgun (WGS) entry which is preliminary data.</text>
</comment>
<evidence type="ECO:0000256" key="3">
    <source>
        <dbReference type="ARBA" id="ARBA00023163"/>
    </source>
</evidence>
<dbReference type="PRINTS" id="PR00778">
    <property type="entry name" value="HTHARSR"/>
</dbReference>
<sequence>MYLFYQALSCVRPVGDMVRWRLELSKGVRGMNNLPRTREIAENLVQRLRLLAQPQRLMVLACLLEGEKSVGQIEAETGIGQPTLSQQLAELRRAEIVITRKEARQVIYSIKDSMEEMRIRLICAACGPEFDAEQLSGVLRRKKTSPVMTRDGAAACFARIGGDV</sequence>
<name>A0ABQ0PGL8_9PROT</name>
<dbReference type="SUPFAM" id="SSF46785">
    <property type="entry name" value="Winged helix' DNA-binding domain"/>
    <property type="match status" value="1"/>
</dbReference>
<proteinExistence type="predicted"/>
<reference evidence="5" key="1">
    <citation type="submission" date="2013-04" db="EMBL/GenBank/DDBJ databases">
        <title>The genome sequencing project of 58 acetic acid bacteria.</title>
        <authorList>
            <person name="Okamoto-Kainuma A."/>
            <person name="Ishikawa M."/>
            <person name="Umino S."/>
            <person name="Koizumi Y."/>
            <person name="Shiwa Y."/>
            <person name="Yoshikawa H."/>
            <person name="Matsutani M."/>
            <person name="Matsushita K."/>
        </authorList>
    </citation>
    <scope>NUCLEOTIDE SEQUENCE</scope>
    <source>
        <strain evidence="5">NRIC 0521</strain>
    </source>
</reference>
<keyword evidence="6" id="KW-1185">Reference proteome</keyword>
<evidence type="ECO:0000256" key="1">
    <source>
        <dbReference type="ARBA" id="ARBA00023015"/>
    </source>
</evidence>